<name>A0AA88D3G9_FICCA</name>
<sequence>MSCTLALRKGLEFAQACNLRGLRWLKLMQIEWHWPSETLVLLAQRELFLMTSKSMLLGAAGGNCCYVPRTGNVAAHLLARFGFRSSCEFVRIDVLPLFMSDVIRADLVNSHS</sequence>
<reference evidence="1" key="1">
    <citation type="submission" date="2023-07" db="EMBL/GenBank/DDBJ databases">
        <title>draft genome sequence of fig (Ficus carica).</title>
        <authorList>
            <person name="Takahashi T."/>
            <person name="Nishimura K."/>
        </authorList>
    </citation>
    <scope>NUCLEOTIDE SEQUENCE</scope>
</reference>
<accession>A0AA88D3G9</accession>
<evidence type="ECO:0000313" key="2">
    <source>
        <dbReference type="Proteomes" id="UP001187192"/>
    </source>
</evidence>
<dbReference type="EMBL" id="BTGU01000012">
    <property type="protein sequence ID" value="GMN41321.1"/>
    <property type="molecule type" value="Genomic_DNA"/>
</dbReference>
<dbReference type="Proteomes" id="UP001187192">
    <property type="component" value="Unassembled WGS sequence"/>
</dbReference>
<evidence type="ECO:0000313" key="1">
    <source>
        <dbReference type="EMBL" id="GMN41321.1"/>
    </source>
</evidence>
<comment type="caution">
    <text evidence="1">The sequence shown here is derived from an EMBL/GenBank/DDBJ whole genome shotgun (WGS) entry which is preliminary data.</text>
</comment>
<gene>
    <name evidence="1" type="ORF">TIFTF001_010546</name>
</gene>
<protein>
    <submittedName>
        <fullName evidence="1">Uncharacterized protein</fullName>
    </submittedName>
</protein>
<dbReference type="AlphaFoldDB" id="A0AA88D3G9"/>
<proteinExistence type="predicted"/>
<organism evidence="1 2">
    <name type="scientific">Ficus carica</name>
    <name type="common">Common fig</name>
    <dbReference type="NCBI Taxonomy" id="3494"/>
    <lineage>
        <taxon>Eukaryota</taxon>
        <taxon>Viridiplantae</taxon>
        <taxon>Streptophyta</taxon>
        <taxon>Embryophyta</taxon>
        <taxon>Tracheophyta</taxon>
        <taxon>Spermatophyta</taxon>
        <taxon>Magnoliopsida</taxon>
        <taxon>eudicotyledons</taxon>
        <taxon>Gunneridae</taxon>
        <taxon>Pentapetalae</taxon>
        <taxon>rosids</taxon>
        <taxon>fabids</taxon>
        <taxon>Rosales</taxon>
        <taxon>Moraceae</taxon>
        <taxon>Ficeae</taxon>
        <taxon>Ficus</taxon>
    </lineage>
</organism>
<keyword evidence="2" id="KW-1185">Reference proteome</keyword>